<feature type="non-terminal residue" evidence="4">
    <location>
        <position position="495"/>
    </location>
</feature>
<accession>A0A3E2HSE0</accession>
<keyword evidence="5" id="KW-1185">Reference proteome</keyword>
<dbReference type="STRING" id="5539.A0A3E2HSE0"/>
<evidence type="ECO:0000313" key="4">
    <source>
        <dbReference type="EMBL" id="RFU36256.1"/>
    </source>
</evidence>
<dbReference type="Pfam" id="PF11951">
    <property type="entry name" value="Fungal_trans_2"/>
    <property type="match status" value="1"/>
</dbReference>
<sequence length="495" mass="56186">MAYASLFGMPDLQKSTETTLLSPESFSTFDEYASNPRFQELQEELRSLLFIGANSNAPTRSASPTQDDRDGQDSSLIPQHGGQQYPLLRQDIMRSIISTVKRVEYLKVWTTECAPWLDMFDSARHFGIQVPIIAQSCPTLLYAMLALSARQIERHRELKGAHESLELYQESIRLLHPLLEVRDTKSLVTTCILCCLEMMSVSPRDWRRHIEGCVALFLSFGVHGFSGGLLQAVFWCFARMDLCGAIISDGAETTVLPINKWVVISIDLLARSPGEQPEEIQETNIIRDIFIQRGKAVPDMYANYAVYLCAKVCDLVSAYTRHVELGENNYCTGEGFQSHWVHLWTELQNWVTERCKPLLPIKTVPANGKTRLFPDIFYVHWAAISSNQLYHTACIMMLEIKPANIRLEASSPTVSALWHARRVVGISNTNSHRGCLNNAIQPLYVAGRLLSHRSEHEAIIKLIRRIEETTGWGACWRIKDLEEAWGYERNSLLQL</sequence>
<comment type="caution">
    <text evidence="4">The sequence shown here is derived from an EMBL/GenBank/DDBJ whole genome shotgun (WGS) entry which is preliminary data.</text>
</comment>
<dbReference type="GO" id="GO:0005634">
    <property type="term" value="C:nucleus"/>
    <property type="evidence" value="ECO:0007669"/>
    <property type="project" value="UniProtKB-SubCell"/>
</dbReference>
<dbReference type="PANTHER" id="PTHR37534">
    <property type="entry name" value="TRANSCRIPTIONAL ACTIVATOR PROTEIN UGA3"/>
    <property type="match status" value="1"/>
</dbReference>
<keyword evidence="2" id="KW-0539">Nucleus</keyword>
<proteinExistence type="predicted"/>
<dbReference type="AlphaFoldDB" id="A0A3E2HSE0"/>
<feature type="non-terminal residue" evidence="4">
    <location>
        <position position="1"/>
    </location>
</feature>
<evidence type="ECO:0000256" key="1">
    <source>
        <dbReference type="ARBA" id="ARBA00004123"/>
    </source>
</evidence>
<name>A0A3E2HSE0_SCYLI</name>
<gene>
    <name evidence="4" type="ORF">B7463_g77</name>
</gene>
<dbReference type="GO" id="GO:0000976">
    <property type="term" value="F:transcription cis-regulatory region binding"/>
    <property type="evidence" value="ECO:0007669"/>
    <property type="project" value="TreeGrafter"/>
</dbReference>
<dbReference type="GO" id="GO:0003700">
    <property type="term" value="F:DNA-binding transcription factor activity"/>
    <property type="evidence" value="ECO:0007669"/>
    <property type="project" value="TreeGrafter"/>
</dbReference>
<dbReference type="OMA" id="TCWRIRD"/>
<dbReference type="GO" id="GO:0045944">
    <property type="term" value="P:positive regulation of transcription by RNA polymerase II"/>
    <property type="evidence" value="ECO:0007669"/>
    <property type="project" value="TreeGrafter"/>
</dbReference>
<protein>
    <recommendedName>
        <fullName evidence="6">Transcription factor domain-containing protein</fullName>
    </recommendedName>
</protein>
<reference evidence="4 5" key="1">
    <citation type="submission" date="2018-05" db="EMBL/GenBank/DDBJ databases">
        <title>Draft genome sequence of Scytalidium lignicola DSM 105466, a ubiquitous saprotrophic fungus.</title>
        <authorList>
            <person name="Buettner E."/>
            <person name="Gebauer A.M."/>
            <person name="Hofrichter M."/>
            <person name="Liers C."/>
            <person name="Kellner H."/>
        </authorList>
    </citation>
    <scope>NUCLEOTIDE SEQUENCE [LARGE SCALE GENOMIC DNA]</scope>
    <source>
        <strain evidence="4 5">DSM 105466</strain>
    </source>
</reference>
<feature type="region of interest" description="Disordered" evidence="3">
    <location>
        <begin position="55"/>
        <end position="81"/>
    </location>
</feature>
<dbReference type="EMBL" id="NCSJ02000001">
    <property type="protein sequence ID" value="RFU36256.1"/>
    <property type="molecule type" value="Genomic_DNA"/>
</dbReference>
<dbReference type="PANTHER" id="PTHR37534:SF24">
    <property type="entry name" value="MISCELLANEOUS ZN(II)2CYS6 TRANSCRIPTION FACTOR (EUROFUNG)-RELATED"/>
    <property type="match status" value="1"/>
</dbReference>
<organism evidence="4 5">
    <name type="scientific">Scytalidium lignicola</name>
    <name type="common">Hyphomycete</name>
    <dbReference type="NCBI Taxonomy" id="5539"/>
    <lineage>
        <taxon>Eukaryota</taxon>
        <taxon>Fungi</taxon>
        <taxon>Dikarya</taxon>
        <taxon>Ascomycota</taxon>
        <taxon>Pezizomycotina</taxon>
        <taxon>Leotiomycetes</taxon>
        <taxon>Leotiomycetes incertae sedis</taxon>
        <taxon>Scytalidium</taxon>
    </lineage>
</organism>
<evidence type="ECO:0000256" key="2">
    <source>
        <dbReference type="ARBA" id="ARBA00023242"/>
    </source>
</evidence>
<dbReference type="InterPro" id="IPR021858">
    <property type="entry name" value="Fun_TF"/>
</dbReference>
<feature type="compositionally biased region" description="Polar residues" evidence="3">
    <location>
        <begin position="55"/>
        <end position="65"/>
    </location>
</feature>
<dbReference type="Proteomes" id="UP000258309">
    <property type="component" value="Unassembled WGS sequence"/>
</dbReference>
<dbReference type="OrthoDB" id="415590at2759"/>
<evidence type="ECO:0000313" key="5">
    <source>
        <dbReference type="Proteomes" id="UP000258309"/>
    </source>
</evidence>
<evidence type="ECO:0000256" key="3">
    <source>
        <dbReference type="SAM" id="MobiDB-lite"/>
    </source>
</evidence>
<comment type="subcellular location">
    <subcellularLocation>
        <location evidence="1">Nucleus</location>
    </subcellularLocation>
</comment>
<evidence type="ECO:0008006" key="6">
    <source>
        <dbReference type="Google" id="ProtNLM"/>
    </source>
</evidence>